<proteinExistence type="inferred from homology"/>
<dbReference type="PANTHER" id="PTHR42879:SF6">
    <property type="entry name" value="NADPH-DEPENDENT REDUCTASE BACG"/>
    <property type="match status" value="1"/>
</dbReference>
<comment type="similarity">
    <text evidence="1">Belongs to the short-chain dehydrogenases/reductases (SDR) family.</text>
</comment>
<dbReference type="RefSeq" id="WP_087861808.1">
    <property type="nucleotide sequence ID" value="NZ_LT859958.1"/>
</dbReference>
<evidence type="ECO:0000256" key="1">
    <source>
        <dbReference type="ARBA" id="ARBA00006484"/>
    </source>
</evidence>
<dbReference type="AlphaFoldDB" id="A0A1Y6K2L1"/>
<dbReference type="KEGG" id="abat:CFX1CAM_0836"/>
<accession>A0A1Y6K2L1</accession>
<sequence>MDLGLKGKIALLTGASRGLGLATAKVLAQEGVNLALNSRDPNKLSQANEVLAEFGVKVVLIPGDVTDPEIPGKLVDQTLEAFGGLDLLFTNSGGPTPAAFEDIDDPTWEQAVELSFLSHVRLIRAALPALRRSEAPSVLTVTSVSVKQPIPNLVLSNSIRAATAGLTKTLALELGSEGIRFNSILPSWTQTERVEQLLADRAMRNRTTIEAEMQAQNADAPLGRMAKPEEFARVAAFLLSPAASYVTGVLLPVDGGTYKGLV</sequence>
<dbReference type="OrthoDB" id="9803333at2"/>
<reference evidence="4" key="1">
    <citation type="submission" date="2017-05" db="EMBL/GenBank/DDBJ databases">
        <authorList>
            <person name="Kirkegaard R."/>
            <person name="Mcilroy J S."/>
        </authorList>
    </citation>
    <scope>NUCLEOTIDE SEQUENCE [LARGE SCALE GENOMIC DNA]</scope>
</reference>
<gene>
    <name evidence="3" type="ORF">CFX1CAM_0836</name>
</gene>
<organism evidence="3 4">
    <name type="scientific">Candidatus Brevifilum fermentans</name>
    <dbReference type="NCBI Taxonomy" id="1986204"/>
    <lineage>
        <taxon>Bacteria</taxon>
        <taxon>Bacillati</taxon>
        <taxon>Chloroflexota</taxon>
        <taxon>Anaerolineae</taxon>
        <taxon>Anaerolineales</taxon>
        <taxon>Anaerolineaceae</taxon>
        <taxon>Candidatus Brevifilum</taxon>
    </lineage>
</organism>
<dbReference type="EMBL" id="LT859958">
    <property type="protein sequence ID" value="SMX53901.1"/>
    <property type="molecule type" value="Genomic_DNA"/>
</dbReference>
<dbReference type="SUPFAM" id="SSF51735">
    <property type="entry name" value="NAD(P)-binding Rossmann-fold domains"/>
    <property type="match status" value="1"/>
</dbReference>
<evidence type="ECO:0000313" key="3">
    <source>
        <dbReference type="EMBL" id="SMX53901.1"/>
    </source>
</evidence>
<keyword evidence="2" id="KW-0560">Oxidoreductase</keyword>
<evidence type="ECO:0000256" key="2">
    <source>
        <dbReference type="ARBA" id="ARBA00023002"/>
    </source>
</evidence>
<evidence type="ECO:0000313" key="4">
    <source>
        <dbReference type="Proteomes" id="UP000195514"/>
    </source>
</evidence>
<dbReference type="InterPro" id="IPR002347">
    <property type="entry name" value="SDR_fam"/>
</dbReference>
<dbReference type="GO" id="GO:0016491">
    <property type="term" value="F:oxidoreductase activity"/>
    <property type="evidence" value="ECO:0007669"/>
    <property type="project" value="UniProtKB-KW"/>
</dbReference>
<dbReference type="InterPro" id="IPR050259">
    <property type="entry name" value="SDR"/>
</dbReference>
<dbReference type="InterPro" id="IPR036291">
    <property type="entry name" value="NAD(P)-bd_dom_sf"/>
</dbReference>
<keyword evidence="4" id="KW-1185">Reference proteome</keyword>
<protein>
    <submittedName>
        <fullName evidence="3">Putative oxidoreductase</fullName>
    </submittedName>
</protein>
<name>A0A1Y6K2L1_9CHLR</name>
<dbReference type="CDD" id="cd05344">
    <property type="entry name" value="BKR_like_SDR_like"/>
    <property type="match status" value="1"/>
</dbReference>
<dbReference type="FunFam" id="3.40.50.720:FF:000084">
    <property type="entry name" value="Short-chain dehydrogenase reductase"/>
    <property type="match status" value="1"/>
</dbReference>
<dbReference type="PRINTS" id="PR00081">
    <property type="entry name" value="GDHRDH"/>
</dbReference>
<dbReference type="Gene3D" id="3.40.50.720">
    <property type="entry name" value="NAD(P)-binding Rossmann-like Domain"/>
    <property type="match status" value="1"/>
</dbReference>
<dbReference type="PANTHER" id="PTHR42879">
    <property type="entry name" value="3-OXOACYL-(ACYL-CARRIER-PROTEIN) REDUCTASE"/>
    <property type="match status" value="1"/>
</dbReference>
<dbReference type="Pfam" id="PF13561">
    <property type="entry name" value="adh_short_C2"/>
    <property type="match status" value="1"/>
</dbReference>
<dbReference type="Proteomes" id="UP000195514">
    <property type="component" value="Chromosome I"/>
</dbReference>